<organism evidence="1 2">
    <name type="scientific">Rhizopogon vinicolor AM-OR11-026</name>
    <dbReference type="NCBI Taxonomy" id="1314800"/>
    <lineage>
        <taxon>Eukaryota</taxon>
        <taxon>Fungi</taxon>
        <taxon>Dikarya</taxon>
        <taxon>Basidiomycota</taxon>
        <taxon>Agaricomycotina</taxon>
        <taxon>Agaricomycetes</taxon>
        <taxon>Agaricomycetidae</taxon>
        <taxon>Boletales</taxon>
        <taxon>Suillineae</taxon>
        <taxon>Rhizopogonaceae</taxon>
        <taxon>Rhizopogon</taxon>
    </lineage>
</organism>
<sequence>MDERVLDQELLAPRRIKLFNKNWMLMTRHDNDKSDRSQETEMIQILGEATRIPISDLWDFRPGPHEMDKRMTWAVTRKSTRVEDVAYSLMGIFDVSIQVAYGEGGDRAFDRLIEAIMQSGDHSVFNWYGEAVHHHPSNIIPRSP</sequence>
<protein>
    <submittedName>
        <fullName evidence="1">Uncharacterized protein</fullName>
    </submittedName>
</protein>
<dbReference type="OrthoDB" id="674604at2759"/>
<gene>
    <name evidence="1" type="ORF">K503DRAFT_330090</name>
</gene>
<dbReference type="AlphaFoldDB" id="A0A1B7MU04"/>
<dbReference type="EMBL" id="KV448445">
    <property type="protein sequence ID" value="OAX36061.1"/>
    <property type="molecule type" value="Genomic_DNA"/>
</dbReference>
<reference evidence="1 2" key="1">
    <citation type="submission" date="2016-06" db="EMBL/GenBank/DDBJ databases">
        <title>Comparative genomics of the ectomycorrhizal sister species Rhizopogon vinicolor and Rhizopogon vesiculosus (Basidiomycota: Boletales) reveals a divergence of the mating type B locus.</title>
        <authorList>
            <consortium name="DOE Joint Genome Institute"/>
            <person name="Mujic A.B."/>
            <person name="Kuo A."/>
            <person name="Tritt A."/>
            <person name="Lipzen A."/>
            <person name="Chen C."/>
            <person name="Johnson J."/>
            <person name="Sharma A."/>
            <person name="Barry K."/>
            <person name="Grigoriev I.V."/>
            <person name="Spatafora J.W."/>
        </authorList>
    </citation>
    <scope>NUCLEOTIDE SEQUENCE [LARGE SCALE GENOMIC DNA]</scope>
    <source>
        <strain evidence="1 2">AM-OR11-026</strain>
    </source>
</reference>
<name>A0A1B7MU04_9AGAM</name>
<proteinExistence type="predicted"/>
<accession>A0A1B7MU04</accession>
<evidence type="ECO:0000313" key="1">
    <source>
        <dbReference type="EMBL" id="OAX36061.1"/>
    </source>
</evidence>
<dbReference type="PANTHER" id="PTHR10622:SF10">
    <property type="entry name" value="HET DOMAIN-CONTAINING PROTEIN"/>
    <property type="match status" value="1"/>
</dbReference>
<dbReference type="PANTHER" id="PTHR10622">
    <property type="entry name" value="HET DOMAIN-CONTAINING PROTEIN"/>
    <property type="match status" value="1"/>
</dbReference>
<keyword evidence="2" id="KW-1185">Reference proteome</keyword>
<dbReference type="InParanoid" id="A0A1B7MU04"/>
<dbReference type="Proteomes" id="UP000092154">
    <property type="component" value="Unassembled WGS sequence"/>
</dbReference>
<evidence type="ECO:0000313" key="2">
    <source>
        <dbReference type="Proteomes" id="UP000092154"/>
    </source>
</evidence>
<dbReference type="STRING" id="1314800.A0A1B7MU04"/>